<comment type="caution">
    <text evidence="1">The sequence shown here is derived from an EMBL/GenBank/DDBJ whole genome shotgun (WGS) entry which is preliminary data.</text>
</comment>
<reference evidence="1" key="1">
    <citation type="journal article" date="2022" name="bioRxiv">
        <title>Sequencing and chromosome-scale assembly of the giantPleurodeles waltlgenome.</title>
        <authorList>
            <person name="Brown T."/>
            <person name="Elewa A."/>
            <person name="Iarovenko S."/>
            <person name="Subramanian E."/>
            <person name="Araus A.J."/>
            <person name="Petzold A."/>
            <person name="Susuki M."/>
            <person name="Suzuki K.-i.T."/>
            <person name="Hayashi T."/>
            <person name="Toyoda A."/>
            <person name="Oliveira C."/>
            <person name="Osipova E."/>
            <person name="Leigh N.D."/>
            <person name="Simon A."/>
            <person name="Yun M.H."/>
        </authorList>
    </citation>
    <scope>NUCLEOTIDE SEQUENCE</scope>
    <source>
        <strain evidence="1">20211129_DDA</strain>
        <tissue evidence="1">Liver</tissue>
    </source>
</reference>
<accession>A0AAV7UYK4</accession>
<dbReference type="Proteomes" id="UP001066276">
    <property type="component" value="Chromosome 2_2"/>
</dbReference>
<proteinExistence type="predicted"/>
<evidence type="ECO:0000313" key="1">
    <source>
        <dbReference type="EMBL" id="KAJ1194185.1"/>
    </source>
</evidence>
<organism evidence="1 2">
    <name type="scientific">Pleurodeles waltl</name>
    <name type="common">Iberian ribbed newt</name>
    <dbReference type="NCBI Taxonomy" id="8319"/>
    <lineage>
        <taxon>Eukaryota</taxon>
        <taxon>Metazoa</taxon>
        <taxon>Chordata</taxon>
        <taxon>Craniata</taxon>
        <taxon>Vertebrata</taxon>
        <taxon>Euteleostomi</taxon>
        <taxon>Amphibia</taxon>
        <taxon>Batrachia</taxon>
        <taxon>Caudata</taxon>
        <taxon>Salamandroidea</taxon>
        <taxon>Salamandridae</taxon>
        <taxon>Pleurodelinae</taxon>
        <taxon>Pleurodeles</taxon>
    </lineage>
</organism>
<evidence type="ECO:0000313" key="2">
    <source>
        <dbReference type="Proteomes" id="UP001066276"/>
    </source>
</evidence>
<dbReference type="AlphaFoldDB" id="A0AAV7UYK4"/>
<gene>
    <name evidence="1" type="ORF">NDU88_003480</name>
</gene>
<protein>
    <submittedName>
        <fullName evidence="1">Uncharacterized protein</fullName>
    </submittedName>
</protein>
<name>A0AAV7UYK4_PLEWA</name>
<dbReference type="EMBL" id="JANPWB010000004">
    <property type="protein sequence ID" value="KAJ1194185.1"/>
    <property type="molecule type" value="Genomic_DNA"/>
</dbReference>
<keyword evidence="2" id="KW-1185">Reference proteome</keyword>
<sequence>MDVIEAFENGNEGERLETDYSDCASPIYCDAINEINCLYKLQPRRWQIPTELATRGGLTCATSKQALNSAPGELHSIEGNQLEICTGGLTANASWWLVSLWDFLDACRDRQHLGNTATVNRRAAETRNFDVQRAVILIWDHVLRQELETRH</sequence>